<keyword evidence="2" id="KW-1185">Reference proteome</keyword>
<comment type="caution">
    <text evidence="1">The sequence shown here is derived from an EMBL/GenBank/DDBJ whole genome shotgun (WGS) entry which is preliminary data.</text>
</comment>
<dbReference type="AlphaFoldDB" id="A0A1R2C7S0"/>
<protein>
    <submittedName>
        <fullName evidence="1">Uncharacterized protein</fullName>
    </submittedName>
</protein>
<dbReference type="EMBL" id="MPUH01000251">
    <property type="protein sequence ID" value="OMJ85010.1"/>
    <property type="molecule type" value="Genomic_DNA"/>
</dbReference>
<proteinExistence type="predicted"/>
<evidence type="ECO:0000313" key="2">
    <source>
        <dbReference type="Proteomes" id="UP000187209"/>
    </source>
</evidence>
<dbReference type="Proteomes" id="UP000187209">
    <property type="component" value="Unassembled WGS sequence"/>
</dbReference>
<reference evidence="1 2" key="1">
    <citation type="submission" date="2016-11" db="EMBL/GenBank/DDBJ databases">
        <title>The macronuclear genome of Stentor coeruleus: a giant cell with tiny introns.</title>
        <authorList>
            <person name="Slabodnick M."/>
            <person name="Ruby J.G."/>
            <person name="Reiff S.B."/>
            <person name="Swart E.C."/>
            <person name="Gosai S."/>
            <person name="Prabakaran S."/>
            <person name="Witkowska E."/>
            <person name="Larue G.E."/>
            <person name="Fisher S."/>
            <person name="Freeman R.M."/>
            <person name="Gunawardena J."/>
            <person name="Chu W."/>
            <person name="Stover N.A."/>
            <person name="Gregory B.D."/>
            <person name="Nowacki M."/>
            <person name="Derisi J."/>
            <person name="Roy S.W."/>
            <person name="Marshall W.F."/>
            <person name="Sood P."/>
        </authorList>
    </citation>
    <scope>NUCLEOTIDE SEQUENCE [LARGE SCALE GENOMIC DNA]</scope>
    <source>
        <strain evidence="1">WM001</strain>
    </source>
</reference>
<organism evidence="1 2">
    <name type="scientific">Stentor coeruleus</name>
    <dbReference type="NCBI Taxonomy" id="5963"/>
    <lineage>
        <taxon>Eukaryota</taxon>
        <taxon>Sar</taxon>
        <taxon>Alveolata</taxon>
        <taxon>Ciliophora</taxon>
        <taxon>Postciliodesmatophora</taxon>
        <taxon>Heterotrichea</taxon>
        <taxon>Heterotrichida</taxon>
        <taxon>Stentoridae</taxon>
        <taxon>Stentor</taxon>
    </lineage>
</organism>
<accession>A0A1R2C7S0</accession>
<gene>
    <name evidence="1" type="ORF">SteCoe_13788</name>
</gene>
<evidence type="ECO:0000313" key="1">
    <source>
        <dbReference type="EMBL" id="OMJ85010.1"/>
    </source>
</evidence>
<name>A0A1R2C7S0_9CILI</name>
<sequence length="121" mass="14005">MSELEQGCLKGEYSINVSLLLENDSNELRPQILDEQDVKCFLGVRNSYKSASMITQKNQIMKNQNTSMSQSFSEIYTSSSSPLSRYKSKGNQIMLNVQEELEKLKKRCRRERKDTCCCEIF</sequence>